<feature type="transmembrane region" description="Helical" evidence="1">
    <location>
        <begin position="88"/>
        <end position="109"/>
    </location>
</feature>
<protein>
    <recommendedName>
        <fullName evidence="3">Transmembrane protein</fullName>
    </recommendedName>
</protein>
<keyword evidence="1" id="KW-0812">Transmembrane</keyword>
<evidence type="ECO:0008006" key="3">
    <source>
        <dbReference type="Google" id="ProtNLM"/>
    </source>
</evidence>
<feature type="transmembrane region" description="Helical" evidence="1">
    <location>
        <begin position="53"/>
        <end position="81"/>
    </location>
</feature>
<organism evidence="2">
    <name type="scientific">Siphoviridae sp. ctXZx16</name>
    <dbReference type="NCBI Taxonomy" id="2826371"/>
    <lineage>
        <taxon>Viruses</taxon>
        <taxon>Duplodnaviria</taxon>
        <taxon>Heunggongvirae</taxon>
        <taxon>Uroviricota</taxon>
        <taxon>Caudoviricetes</taxon>
    </lineage>
</organism>
<keyword evidence="1" id="KW-1133">Transmembrane helix</keyword>
<sequence>MRQYYFLQYSIFFESTVCFQRVAVLSFLIYIIIITDVSSSVNRFLSFFLKNHFYFLSYLFKTFIIIQYLFYFVNTFLIFFLKNSIKIFLPYLPVITIKKLLVIFLIPLYPTKIL</sequence>
<evidence type="ECO:0000256" key="1">
    <source>
        <dbReference type="SAM" id="Phobius"/>
    </source>
</evidence>
<accession>A0A8S5MLM4</accession>
<dbReference type="EMBL" id="BK014925">
    <property type="protein sequence ID" value="DAD82951.1"/>
    <property type="molecule type" value="Genomic_DNA"/>
</dbReference>
<evidence type="ECO:0000313" key="2">
    <source>
        <dbReference type="EMBL" id="DAD82951.1"/>
    </source>
</evidence>
<keyword evidence="1" id="KW-0472">Membrane</keyword>
<name>A0A8S5MLM4_9CAUD</name>
<reference evidence="2" key="1">
    <citation type="journal article" date="2021" name="Proc. Natl. Acad. Sci. U.S.A.">
        <title>A Catalog of Tens of Thousands of Viruses from Human Metagenomes Reveals Hidden Associations with Chronic Diseases.</title>
        <authorList>
            <person name="Tisza M.J."/>
            <person name="Buck C.B."/>
        </authorList>
    </citation>
    <scope>NUCLEOTIDE SEQUENCE</scope>
    <source>
        <strain evidence="2">CtXZx16</strain>
    </source>
</reference>
<proteinExistence type="predicted"/>
<feature type="transmembrane region" description="Helical" evidence="1">
    <location>
        <begin position="12"/>
        <end position="33"/>
    </location>
</feature>